<feature type="region of interest" description="Disordered" evidence="3">
    <location>
        <begin position="1"/>
        <end position="21"/>
    </location>
</feature>
<dbReference type="OrthoDB" id="2161133at2759"/>
<organism evidence="5">
    <name type="scientific">Oikopleura dioica</name>
    <name type="common">Tunicate</name>
    <dbReference type="NCBI Taxonomy" id="34765"/>
    <lineage>
        <taxon>Eukaryota</taxon>
        <taxon>Metazoa</taxon>
        <taxon>Chordata</taxon>
        <taxon>Tunicata</taxon>
        <taxon>Appendicularia</taxon>
        <taxon>Copelata</taxon>
        <taxon>Oikopleuridae</taxon>
        <taxon>Oikopleura</taxon>
    </lineage>
</organism>
<dbReference type="GO" id="GO:0005576">
    <property type="term" value="C:extracellular region"/>
    <property type="evidence" value="ECO:0007669"/>
    <property type="project" value="TreeGrafter"/>
</dbReference>
<proteinExistence type="predicted"/>
<dbReference type="AlphaFoldDB" id="E4X8H5"/>
<gene>
    <name evidence="5" type="ORF">GSOID_T00004145001</name>
</gene>
<protein>
    <recommendedName>
        <fullName evidence="4">Amine oxidase domain-containing protein</fullName>
    </recommendedName>
</protein>
<feature type="compositionally biased region" description="Acidic residues" evidence="3">
    <location>
        <begin position="7"/>
        <end position="17"/>
    </location>
</feature>
<dbReference type="InterPro" id="IPR040174">
    <property type="entry name" value="RNLS"/>
</dbReference>
<name>E4X8H5_OIKDI</name>
<dbReference type="Gene3D" id="3.50.50.60">
    <property type="entry name" value="FAD/NAD(P)-binding domain"/>
    <property type="match status" value="2"/>
</dbReference>
<dbReference type="PANTHER" id="PTHR23357">
    <property type="entry name" value="RENALASE"/>
    <property type="match status" value="1"/>
</dbReference>
<dbReference type="SUPFAM" id="SSF51905">
    <property type="entry name" value="FAD/NAD(P)-binding domain"/>
    <property type="match status" value="1"/>
</dbReference>
<dbReference type="Proteomes" id="UP000001307">
    <property type="component" value="Unassembled WGS sequence"/>
</dbReference>
<keyword evidence="1" id="KW-0285">Flavoprotein</keyword>
<evidence type="ECO:0000313" key="6">
    <source>
        <dbReference type="Proteomes" id="UP000001307"/>
    </source>
</evidence>
<keyword evidence="2" id="KW-0274">FAD</keyword>
<accession>E4X8H5</accession>
<dbReference type="InterPro" id="IPR036188">
    <property type="entry name" value="FAD/NAD-bd_sf"/>
</dbReference>
<evidence type="ECO:0000256" key="3">
    <source>
        <dbReference type="SAM" id="MobiDB-lite"/>
    </source>
</evidence>
<evidence type="ECO:0000313" key="5">
    <source>
        <dbReference type="EMBL" id="CBY08136.1"/>
    </source>
</evidence>
<dbReference type="Gene3D" id="3.90.660.10">
    <property type="match status" value="1"/>
</dbReference>
<sequence>MESQNLENEDAELEDPPNIDNLRIKKKEESESERMKVLVVGGGLSGGMLSYFLKSKKHFKITCWEKSRGLGGRAATKRSSTISGCQADTGLQYLTRYEKSARHDEIYKFLFDKGVISKLDVTNIANMKPGSEKMQHFKAINGTNTIAKTLWEETNAEVIKLQKLKSLDYSQDQVVAENEQGEKENFDLVVLTIPPPQITRDISFTPPIEKKVQETIDQVKFSARFALVYFFGGDYDIDSRVAASYAANRDDAIVYWNIDEAKRFGMDTEKNFRTTMFHFKKELYKDLTPAEALPKLQEHVAKSFPKLISGVAIKVPKYTNLVKFLEPYQTARLNLGLLSHHSSPTPAEAVPHRWLFSQVDQKYPDSQGFLSLGDRVIICGDSFGTRGNFDGCLESASQTADHILSLLPNTSTFNDKTEK</sequence>
<evidence type="ECO:0000259" key="4">
    <source>
        <dbReference type="Pfam" id="PF01593"/>
    </source>
</evidence>
<dbReference type="Pfam" id="PF13450">
    <property type="entry name" value="NAD_binding_8"/>
    <property type="match status" value="1"/>
</dbReference>
<evidence type="ECO:0000256" key="1">
    <source>
        <dbReference type="ARBA" id="ARBA00022630"/>
    </source>
</evidence>
<dbReference type="EMBL" id="FN653029">
    <property type="protein sequence ID" value="CBY08136.1"/>
    <property type="molecule type" value="Genomic_DNA"/>
</dbReference>
<keyword evidence="6" id="KW-1185">Reference proteome</keyword>
<dbReference type="InParanoid" id="E4X8H5"/>
<dbReference type="PANTHER" id="PTHR23357:SF1">
    <property type="entry name" value="RENALASE"/>
    <property type="match status" value="1"/>
</dbReference>
<evidence type="ECO:0000256" key="2">
    <source>
        <dbReference type="ARBA" id="ARBA00022827"/>
    </source>
</evidence>
<reference evidence="5" key="1">
    <citation type="journal article" date="2010" name="Science">
        <title>Plasticity of animal genome architecture unmasked by rapid evolution of a pelagic tunicate.</title>
        <authorList>
            <person name="Denoeud F."/>
            <person name="Henriet S."/>
            <person name="Mungpakdee S."/>
            <person name="Aury J.M."/>
            <person name="Da Silva C."/>
            <person name="Brinkmann H."/>
            <person name="Mikhaleva J."/>
            <person name="Olsen L.C."/>
            <person name="Jubin C."/>
            <person name="Canestro C."/>
            <person name="Bouquet J.M."/>
            <person name="Danks G."/>
            <person name="Poulain J."/>
            <person name="Campsteijn C."/>
            <person name="Adamski M."/>
            <person name="Cross I."/>
            <person name="Yadetie F."/>
            <person name="Muffato M."/>
            <person name="Louis A."/>
            <person name="Butcher S."/>
            <person name="Tsagkogeorga G."/>
            <person name="Konrad A."/>
            <person name="Singh S."/>
            <person name="Jensen M.F."/>
            <person name="Cong E.H."/>
            <person name="Eikeseth-Otteraa H."/>
            <person name="Noel B."/>
            <person name="Anthouard V."/>
            <person name="Porcel B.M."/>
            <person name="Kachouri-Lafond R."/>
            <person name="Nishino A."/>
            <person name="Ugolini M."/>
            <person name="Chourrout P."/>
            <person name="Nishida H."/>
            <person name="Aasland R."/>
            <person name="Huzurbazar S."/>
            <person name="Westhof E."/>
            <person name="Delsuc F."/>
            <person name="Lehrach H."/>
            <person name="Reinhardt R."/>
            <person name="Weissenbach J."/>
            <person name="Roy S.W."/>
            <person name="Artiguenave F."/>
            <person name="Postlethwait J.H."/>
            <person name="Manak J.R."/>
            <person name="Thompson E.M."/>
            <person name="Jaillon O."/>
            <person name="Du Pasquier L."/>
            <person name="Boudinot P."/>
            <person name="Liberles D.A."/>
            <person name="Volff J.N."/>
            <person name="Philippe H."/>
            <person name="Lenhard B."/>
            <person name="Roest Crollius H."/>
            <person name="Wincker P."/>
            <person name="Chourrout D."/>
        </authorList>
    </citation>
    <scope>NUCLEOTIDE SEQUENCE [LARGE SCALE GENOMIC DNA]</scope>
</reference>
<feature type="domain" description="Amine oxidase" evidence="4">
    <location>
        <begin position="136"/>
        <end position="404"/>
    </location>
</feature>
<dbReference type="InterPro" id="IPR002937">
    <property type="entry name" value="Amino_oxidase"/>
</dbReference>
<dbReference type="Pfam" id="PF01593">
    <property type="entry name" value="Amino_oxidase"/>
    <property type="match status" value="1"/>
</dbReference>
<dbReference type="GO" id="GO:0016651">
    <property type="term" value="F:oxidoreductase activity, acting on NAD(P)H"/>
    <property type="evidence" value="ECO:0007669"/>
    <property type="project" value="InterPro"/>
</dbReference>